<evidence type="ECO:0000256" key="8">
    <source>
        <dbReference type="PIRSR" id="PIRSR601233-1"/>
    </source>
</evidence>
<feature type="active site" description="GMP-histidine intermediate" evidence="8">
    <location>
        <position position="409"/>
    </location>
</feature>
<comment type="caution">
    <text evidence="11">The sequence shown here is derived from an EMBL/GenBank/DDBJ whole genome shotgun (WGS) entry which is preliminary data.</text>
</comment>
<dbReference type="NCBIfam" id="TIGR03073">
    <property type="entry name" value="release_rtcB"/>
    <property type="match status" value="1"/>
</dbReference>
<feature type="binding site" evidence="10">
    <location>
        <position position="234"/>
    </location>
    <ligand>
        <name>Mn(2+)</name>
        <dbReference type="ChEBI" id="CHEBI:29035"/>
        <label>1</label>
    </ligand>
</feature>
<evidence type="ECO:0000256" key="2">
    <source>
        <dbReference type="ARBA" id="ARBA00022598"/>
    </source>
</evidence>
<feature type="binding site" evidence="9">
    <location>
        <begin position="353"/>
        <end position="354"/>
    </location>
    <ligand>
        <name>GMP</name>
        <dbReference type="ChEBI" id="CHEBI:58115"/>
    </ligand>
</feature>
<keyword evidence="3 10" id="KW-0479">Metal-binding</keyword>
<comment type="cofactor">
    <cofactor evidence="10">
        <name>Mn(2+)</name>
        <dbReference type="ChEBI" id="CHEBI:29035"/>
    </cofactor>
    <text evidence="10">Binds 2 manganese ions per subunit.</text>
</comment>
<dbReference type="EMBL" id="QEAP01000018">
    <property type="protein sequence ID" value="TPX77552.1"/>
    <property type="molecule type" value="Genomic_DNA"/>
</dbReference>
<organism evidence="11 12">
    <name type="scientific">Chytriomyces confervae</name>
    <dbReference type="NCBI Taxonomy" id="246404"/>
    <lineage>
        <taxon>Eukaryota</taxon>
        <taxon>Fungi</taxon>
        <taxon>Fungi incertae sedis</taxon>
        <taxon>Chytridiomycota</taxon>
        <taxon>Chytridiomycota incertae sedis</taxon>
        <taxon>Chytridiomycetes</taxon>
        <taxon>Chytridiales</taxon>
        <taxon>Chytriomycetaceae</taxon>
        <taxon>Chytriomyces</taxon>
    </lineage>
</organism>
<comment type="catalytic activity">
    <reaction evidence="7">
        <text>a 3'-end 3'-phospho-ribonucleotide-RNA + a 5'-end dephospho-ribonucleoside-RNA + GTP = a ribonucleotidyl-ribonucleotide-RNA + GMP + diphosphate</text>
        <dbReference type="Rhea" id="RHEA:68076"/>
        <dbReference type="Rhea" id="RHEA-COMP:10463"/>
        <dbReference type="Rhea" id="RHEA-COMP:13936"/>
        <dbReference type="Rhea" id="RHEA-COMP:17355"/>
        <dbReference type="ChEBI" id="CHEBI:33019"/>
        <dbReference type="ChEBI" id="CHEBI:37565"/>
        <dbReference type="ChEBI" id="CHEBI:58115"/>
        <dbReference type="ChEBI" id="CHEBI:83062"/>
        <dbReference type="ChEBI" id="CHEBI:138284"/>
        <dbReference type="ChEBI" id="CHEBI:173118"/>
        <dbReference type="EC" id="6.5.1.8"/>
    </reaction>
</comment>
<dbReference type="Gene3D" id="3.90.1860.10">
    <property type="entry name" value="tRNA-splicing ligase RtcB"/>
    <property type="match status" value="1"/>
</dbReference>
<dbReference type="InterPro" id="IPR001233">
    <property type="entry name" value="RtcB"/>
</dbReference>
<dbReference type="PANTHER" id="PTHR11118">
    <property type="entry name" value="RNA-SPLICING LIGASE RTCB HOMOLOG"/>
    <property type="match status" value="1"/>
</dbReference>
<keyword evidence="5 9" id="KW-0342">GTP-binding</keyword>
<evidence type="ECO:0000256" key="7">
    <source>
        <dbReference type="ARBA" id="ARBA00047746"/>
    </source>
</evidence>
<feature type="binding site" evidence="9">
    <location>
        <begin position="409"/>
        <end position="412"/>
    </location>
    <ligand>
        <name>GMP</name>
        <dbReference type="ChEBI" id="CHEBI:58115"/>
    </ligand>
</feature>
<accession>A0A507FMS1</accession>
<evidence type="ECO:0000313" key="12">
    <source>
        <dbReference type="Proteomes" id="UP000320333"/>
    </source>
</evidence>
<dbReference type="SUPFAM" id="SSF103365">
    <property type="entry name" value="Hypothetical protein PH1602"/>
    <property type="match status" value="1"/>
</dbReference>
<evidence type="ECO:0000256" key="6">
    <source>
        <dbReference type="ARBA" id="ARBA00023211"/>
    </source>
</evidence>
<dbReference type="Proteomes" id="UP000320333">
    <property type="component" value="Unassembled WGS sequence"/>
</dbReference>
<dbReference type="AlphaFoldDB" id="A0A507FMS1"/>
<sequence length="494" mass="53059">MATPPPPPTSIAITVANNANQSIKTALVLQLGSSAQPAVQQILACAKNKLRLKKAQLLFHTDGQPLTNTSAATLTKGSTVLASCGEPFVGTAVAENAETNAPARVPAPVLLLADHTFIDSDALQQLNHTATLPGVIRAVGYPDLCPGLRFPVGASFLVKDRVYPELIGGDIGCGMSLYLLPTLSSDARVDKLVAKLSRLEGPWSGSSAARLDAAGISSTAAHDLLLGTIGGGNHFAELQVVERVEDEAAFTRLGLRRDRMALLVHSGSRSLGKSVLEKTLERAGDRVKDGVSFEAGSKDMEEYMEKHDHACAWARVNREVIAERFLALLLGGDEAAGGDWMQERAQIVIDIHHNNVEIKKINGDSVWVHRKGAAPSDRGIVPIPGSRGAFTYLVEPYGPQDENAFSLPHGAGRKWTRTKAHAILSQKSKRNESGGKGDFEKTELGGTVICEDSRLLLEEAPEAYKAIETVVEDVKEFARVVAVMRPVLTYKFMR</sequence>
<dbReference type="GO" id="GO:0005525">
    <property type="term" value="F:GTP binding"/>
    <property type="evidence" value="ECO:0007669"/>
    <property type="project" value="UniProtKB-KW"/>
</dbReference>
<dbReference type="Pfam" id="PF01139">
    <property type="entry name" value="RtcB"/>
    <property type="match status" value="2"/>
</dbReference>
<evidence type="ECO:0000256" key="3">
    <source>
        <dbReference type="ARBA" id="ARBA00022723"/>
    </source>
</evidence>
<feature type="binding site" evidence="10">
    <location>
        <position position="265"/>
    </location>
    <ligand>
        <name>Mn(2+)</name>
        <dbReference type="ChEBI" id="CHEBI:29035"/>
        <label>2</label>
    </ligand>
</feature>
<dbReference type="InterPro" id="IPR036025">
    <property type="entry name" value="RtcB-like_sf"/>
</dbReference>
<feature type="binding site" evidence="10">
    <location>
        <position position="353"/>
    </location>
    <ligand>
        <name>Mn(2+)</name>
        <dbReference type="ChEBI" id="CHEBI:29035"/>
        <label>2</label>
    </ligand>
</feature>
<evidence type="ECO:0000313" key="11">
    <source>
        <dbReference type="EMBL" id="TPX77552.1"/>
    </source>
</evidence>
<dbReference type="PANTHER" id="PTHR11118:SF1">
    <property type="entry name" value="RNA-SPLICING LIGASE RTCB HOMOLOG"/>
    <property type="match status" value="1"/>
</dbReference>
<evidence type="ECO:0000256" key="4">
    <source>
        <dbReference type="ARBA" id="ARBA00022741"/>
    </source>
</evidence>
<gene>
    <name evidence="11" type="ORF">CcCBS67573_g01186</name>
</gene>
<dbReference type="STRING" id="246404.A0A507FMS1"/>
<dbReference type="GO" id="GO:0170057">
    <property type="term" value="F:RNA ligase (GTP) activity"/>
    <property type="evidence" value="ECO:0007669"/>
    <property type="project" value="UniProtKB-EC"/>
</dbReference>
<proteinExistence type="predicted"/>
<name>A0A507FMS1_9FUNG</name>
<evidence type="ECO:0000256" key="10">
    <source>
        <dbReference type="PIRSR" id="PIRSR601233-3"/>
    </source>
</evidence>
<keyword evidence="12" id="KW-1185">Reference proteome</keyword>
<evidence type="ECO:0000256" key="1">
    <source>
        <dbReference type="ARBA" id="ARBA00012726"/>
    </source>
</evidence>
<dbReference type="GO" id="GO:0006396">
    <property type="term" value="P:RNA processing"/>
    <property type="evidence" value="ECO:0007669"/>
    <property type="project" value="InterPro"/>
</dbReference>
<keyword evidence="6 10" id="KW-0464">Manganese</keyword>
<feature type="binding site" evidence="9">
    <location>
        <begin position="233"/>
        <end position="237"/>
    </location>
    <ligand>
        <name>GMP</name>
        <dbReference type="ChEBI" id="CHEBI:58115"/>
    </ligand>
</feature>
<dbReference type="InterPro" id="IPR017510">
    <property type="entry name" value="RtcB2"/>
</dbReference>
<dbReference type="GO" id="GO:0003972">
    <property type="term" value="F:RNA ligase (ATP) activity"/>
    <property type="evidence" value="ECO:0007669"/>
    <property type="project" value="TreeGrafter"/>
</dbReference>
<dbReference type="EC" id="6.5.1.8" evidence="1"/>
<dbReference type="GO" id="GO:0046872">
    <property type="term" value="F:metal ion binding"/>
    <property type="evidence" value="ECO:0007669"/>
    <property type="project" value="UniProtKB-KW"/>
</dbReference>
<dbReference type="OrthoDB" id="10249697at2759"/>
<evidence type="ECO:0000256" key="5">
    <source>
        <dbReference type="ARBA" id="ARBA00023134"/>
    </source>
</evidence>
<reference evidence="11 12" key="1">
    <citation type="journal article" date="2019" name="Sci. Rep.">
        <title>Comparative genomics of chytrid fungi reveal insights into the obligate biotrophic and pathogenic lifestyle of Synchytrium endobioticum.</title>
        <authorList>
            <person name="van de Vossenberg B.T.L.H."/>
            <person name="Warris S."/>
            <person name="Nguyen H.D.T."/>
            <person name="van Gent-Pelzer M.P.E."/>
            <person name="Joly D.L."/>
            <person name="van de Geest H.C."/>
            <person name="Bonants P.J.M."/>
            <person name="Smith D.S."/>
            <person name="Levesque C.A."/>
            <person name="van der Lee T.A.J."/>
        </authorList>
    </citation>
    <scope>NUCLEOTIDE SEQUENCE [LARGE SCALE GENOMIC DNA]</scope>
    <source>
        <strain evidence="11 12">CBS 675.73</strain>
    </source>
</reference>
<keyword evidence="2" id="KW-0436">Ligase</keyword>
<keyword evidence="4 9" id="KW-0547">Nucleotide-binding</keyword>
<evidence type="ECO:0000256" key="9">
    <source>
        <dbReference type="PIRSR" id="PIRSR601233-2"/>
    </source>
</evidence>
<protein>
    <recommendedName>
        <fullName evidence="1">3'-phosphate/5'-hydroxy nucleic acid ligase</fullName>
        <ecNumber evidence="1">6.5.1.8</ecNumber>
    </recommendedName>
</protein>